<feature type="domain" description="RDRP C-terminal head" evidence="13">
    <location>
        <begin position="1100"/>
        <end position="1258"/>
    </location>
</feature>
<comment type="catalytic activity">
    <reaction evidence="8">
        <text>RNA(n) + a ribonucleoside 5'-triphosphate = RNA(n+1) + diphosphate</text>
        <dbReference type="Rhea" id="RHEA:21248"/>
        <dbReference type="Rhea" id="RHEA-COMP:14527"/>
        <dbReference type="Rhea" id="RHEA-COMP:17342"/>
        <dbReference type="ChEBI" id="CHEBI:33019"/>
        <dbReference type="ChEBI" id="CHEBI:61557"/>
        <dbReference type="ChEBI" id="CHEBI:140395"/>
        <dbReference type="EC" id="2.7.7.48"/>
    </reaction>
</comment>
<keyword evidence="4" id="KW-0808">Transferase</keyword>
<keyword evidence="3" id="KW-0696">RNA-directed RNA polymerase</keyword>
<keyword evidence="6" id="KW-0694">RNA-binding</keyword>
<protein>
    <recommendedName>
        <fullName evidence="2">RNA-directed RNA polymerase</fullName>
        <ecNumber evidence="2">2.7.7.48</ecNumber>
    </recommendedName>
</protein>
<proteinExistence type="inferred from homology"/>
<dbReference type="InterPro" id="IPR007855">
    <property type="entry name" value="RDRP"/>
</dbReference>
<dbReference type="EC" id="2.7.7.48" evidence="2"/>
<evidence type="ECO:0000256" key="2">
    <source>
        <dbReference type="ARBA" id="ARBA00012494"/>
    </source>
</evidence>
<dbReference type="Pfam" id="PF26253">
    <property type="entry name" value="RdRP_head"/>
    <property type="match status" value="1"/>
</dbReference>
<dbReference type="InterPro" id="IPR057596">
    <property type="entry name" value="RDRP_core"/>
</dbReference>
<evidence type="ECO:0000259" key="13">
    <source>
        <dbReference type="Pfam" id="PF26253"/>
    </source>
</evidence>
<dbReference type="InterPro" id="IPR057493">
    <property type="entry name" value="PH_RdRP-assoc"/>
</dbReference>
<dbReference type="GO" id="GO:0003968">
    <property type="term" value="F:RNA-directed RNA polymerase activity"/>
    <property type="evidence" value="ECO:0007669"/>
    <property type="project" value="UniProtKB-KW"/>
</dbReference>
<dbReference type="PANTHER" id="PTHR23079">
    <property type="entry name" value="RNA-DEPENDENT RNA POLYMERASE"/>
    <property type="match status" value="1"/>
</dbReference>
<dbReference type="STRING" id="6248.A0A0K0DS97"/>
<dbReference type="PANTHER" id="PTHR23079:SF57">
    <property type="entry name" value="RNA-DIRECTED RNA POLYMERASE"/>
    <property type="match status" value="1"/>
</dbReference>
<dbReference type="WBParaSite" id="TCONS_00010042.p1">
    <property type="protein sequence ID" value="TCONS_00010042.p1"/>
    <property type="gene ID" value="XLOC_007738"/>
</dbReference>
<accession>A0A0K0DS97</accession>
<evidence type="ECO:0000259" key="12">
    <source>
        <dbReference type="Pfam" id="PF25359"/>
    </source>
</evidence>
<dbReference type="InterPro" id="IPR056053">
    <property type="entry name" value="DUF7636"/>
</dbReference>
<evidence type="ECO:0000256" key="7">
    <source>
        <dbReference type="ARBA" id="ARBA00023158"/>
    </source>
</evidence>
<organism evidence="15">
    <name type="scientific">Strongyloides stercoralis</name>
    <name type="common">Threadworm</name>
    <dbReference type="NCBI Taxonomy" id="6248"/>
    <lineage>
        <taxon>Eukaryota</taxon>
        <taxon>Metazoa</taxon>
        <taxon>Ecdysozoa</taxon>
        <taxon>Nematoda</taxon>
        <taxon>Chromadorea</taxon>
        <taxon>Rhabditida</taxon>
        <taxon>Tylenchina</taxon>
        <taxon>Panagrolaimomorpha</taxon>
        <taxon>Strongyloidoidea</taxon>
        <taxon>Strongyloididae</taxon>
        <taxon>Strongyloides</taxon>
    </lineage>
</organism>
<evidence type="ECO:0000259" key="9">
    <source>
        <dbReference type="Pfam" id="PF05183"/>
    </source>
</evidence>
<keyword evidence="7" id="KW-0943">RNA-mediated gene silencing</keyword>
<dbReference type="InterPro" id="IPR056654">
    <property type="entry name" value="DUF7752"/>
</dbReference>
<sequence length="1566" mass="182979">MDEHPETKIELKVLIDKNYKPEDIQLALDFILIEQGEEKFKIGRLSEFTVKNDPLLGVQMSVLLSYPFQIISREFISFLNLLKETLKPMSLYFFVKVGRFSKHFVDYELLDKAIRIHKIGWGNFYYPGNFVDHYNVSEGWAKDYTDENVEFHRLYESYNRTISPIFVDFFHDRQYMEVSLAIPKCNQDCVEEQKKRSVAKITLYYNKIIKISINEIKEDRKESGVYVVNLNFWTINPVSIYVYQYIVKKAGDKQRTFWDYKQTRSFIDEDAAYVRKAIHESSVFYMKVRIPGHKLMNLIERFRSITSKEVEFTNWKIVHFGMNSYIDGPFQDEECRKKIESQKSFSLAYLIDAIFSRGFVVKDQLLCSPERRNIFIDVIIKYFKRNSKVTLLSLETFISKIDESVIVGDITNVFQWVYINELSNVKISDAVKEHEKKEHYVYVRKIIITPTRRIYRSPELMMHNRMLRQFDPNGEKTLRVLFRDDNKRPMKEVRNELIIEEILKDCLDNGLEVGGYLYNFLGSSNSQMRDGGCYFYRGTVEEIIELRKNFGSIKHEAVPKMIARLGQCFTQALIAEKAVVEESRMLRDPDYETPYWMGKNEKVVCYSDGCGMISHSMAEKILKSLKLFDRISSCYQFRFRGYKGVLSVCPFLDKANKLAEDNKVILSGFGRKNDSRFKHEFPVDTVFRSSQSKFKGNSRDRCIEIVKSSQPSLLSLNRPLLNVMDQVSKKQSYECNKRIRNRIHELFDVHVSSIRKCLLTEKGAFEVLSSMPIKCFGISQLNNPKVVSFQVEPFFKNMVNSYALFQVQKVLKKLKIQIPCNMGRTMFGIIDETGILEYGQVFVQYYEDMNVMTNTGDNHSKKIIHTGRVMITKNPTVVSGDLRIFEAIDVPELHDMVDVVIFPRDGPRPHSDEMAGSDLDGDEYSVFFDESIFIDYNMPAFDFDAGVSVKNVQRGVKDEYDFDEKMKEFIKDFLKIESIGTLASSHLMQSDFLGLDSEVCYQIAVKHNKALDFAKTGEFPEQLTTRWIGSIPPETPKVVADIFEYRALKKPSYESSRLVGELFRRLYNLETLLSTSTTSLDNVQNKNPLFDMPNWNEQYKLAIKLYYRYAAAITSLQDTYGIDSEAELFSGFRINIRNKITDSDDDDMSYYNTDLVIRKKLKLLLYNFKIEILNHFGGIDNFFKDLPQEESNERIQAVLETPLAVYPDSLKKFAVASYHISYDLVKRGVFNIYSFPWIFWDVLKKVGSINLAKKDKKDYITPGYMDALLTTHIEQYTLSELKIDSFKQFRLMLENDPQLKKCYIYVKRYINLDKLLFFLLEWAKEWNIVPKVNEKLLIVLFIQLMCGYYHSNSIEPYIFIDKLSELTDEELNTVVDINVYQGGSGRFCLDILSFLSSYQFKNLDYIFGWDMEMECDFSLLNFEWNYIYKAAVETINNLAFSHTFEALPQIIKNYEGSCKVQSFPPMTVYLPNKITVHAVTIFEKIKKVSGLEKIHYRKNESISRGIQNVSEWILTPVGVYESYMKFKKLIRPEIPTSMNITHEVDLAHYIAMKFYIKAIDISFFNS</sequence>
<dbReference type="Pfam" id="PF24934">
    <property type="entry name" value="DUF7752"/>
    <property type="match status" value="1"/>
</dbReference>
<feature type="domain" description="DUF7636" evidence="10">
    <location>
        <begin position="1460"/>
        <end position="1559"/>
    </location>
</feature>
<evidence type="ECO:0000313" key="15">
    <source>
        <dbReference type="WBParaSite" id="SSTP_0000010600.1"/>
    </source>
</evidence>
<dbReference type="InterPro" id="IPR058752">
    <property type="entry name" value="RDRP_C_head"/>
</dbReference>
<comment type="similarity">
    <text evidence="1">Belongs to the RdRP family.</text>
</comment>
<evidence type="ECO:0000256" key="4">
    <source>
        <dbReference type="ARBA" id="ARBA00022679"/>
    </source>
</evidence>
<dbReference type="AlphaFoldDB" id="A0A0K0DS97"/>
<feature type="domain" description="PH-like" evidence="12">
    <location>
        <begin position="110"/>
        <end position="317"/>
    </location>
</feature>
<dbReference type="Pfam" id="PF24642">
    <property type="entry name" value="DUF7636"/>
    <property type="match status" value="1"/>
</dbReference>
<evidence type="ECO:0000256" key="1">
    <source>
        <dbReference type="ARBA" id="ARBA00005762"/>
    </source>
</evidence>
<evidence type="ECO:0000256" key="5">
    <source>
        <dbReference type="ARBA" id="ARBA00022695"/>
    </source>
</evidence>
<evidence type="ECO:0000259" key="11">
    <source>
        <dbReference type="Pfam" id="PF24934"/>
    </source>
</evidence>
<name>A0A0K0DS97_STRER</name>
<evidence type="ECO:0000256" key="6">
    <source>
        <dbReference type="ARBA" id="ARBA00022884"/>
    </source>
</evidence>
<dbReference type="GO" id="GO:0031380">
    <property type="term" value="C:nuclear RNA-directed RNA polymerase complex"/>
    <property type="evidence" value="ECO:0007669"/>
    <property type="project" value="TreeGrafter"/>
</dbReference>
<reference evidence="15" key="1">
    <citation type="submission" date="2015-08" db="UniProtKB">
        <authorList>
            <consortium name="WormBaseParasite"/>
        </authorList>
    </citation>
    <scope>IDENTIFICATION</scope>
</reference>
<dbReference type="Pfam" id="PF25359">
    <property type="entry name" value="PH_met_RdRP"/>
    <property type="match status" value="1"/>
</dbReference>
<evidence type="ECO:0000259" key="10">
    <source>
        <dbReference type="Pfam" id="PF24642"/>
    </source>
</evidence>
<dbReference type="GO" id="GO:0030422">
    <property type="term" value="P:siRNA processing"/>
    <property type="evidence" value="ECO:0007669"/>
    <property type="project" value="TreeGrafter"/>
</dbReference>
<dbReference type="WBParaSite" id="SSTP_0000010600.1">
    <property type="protein sequence ID" value="SSTP_0000010600.1"/>
    <property type="gene ID" value="SSTP_0000010600"/>
</dbReference>
<dbReference type="Proteomes" id="UP000035681">
    <property type="component" value="Unplaced"/>
</dbReference>
<keyword evidence="5" id="KW-0548">Nucleotidyltransferase</keyword>
<keyword evidence="14" id="KW-1185">Reference proteome</keyword>
<evidence type="ECO:0000256" key="8">
    <source>
        <dbReference type="ARBA" id="ARBA00048744"/>
    </source>
</evidence>
<evidence type="ECO:0000313" key="14">
    <source>
        <dbReference type="Proteomes" id="UP000035681"/>
    </source>
</evidence>
<dbReference type="GO" id="GO:0003723">
    <property type="term" value="F:RNA binding"/>
    <property type="evidence" value="ECO:0007669"/>
    <property type="project" value="UniProtKB-KW"/>
</dbReference>
<feature type="domain" description="RDRP core" evidence="9">
    <location>
        <begin position="448"/>
        <end position="1065"/>
    </location>
</feature>
<dbReference type="Pfam" id="PF05183">
    <property type="entry name" value="RdRP"/>
    <property type="match status" value="1"/>
</dbReference>
<evidence type="ECO:0000256" key="3">
    <source>
        <dbReference type="ARBA" id="ARBA00022484"/>
    </source>
</evidence>
<feature type="domain" description="DUF7752" evidence="11">
    <location>
        <begin position="1305"/>
        <end position="1406"/>
    </location>
</feature>